<proteinExistence type="predicted"/>
<protein>
    <submittedName>
        <fullName evidence="1">Uncharacterized protein</fullName>
    </submittedName>
</protein>
<comment type="caution">
    <text evidence="1">The sequence shown here is derived from an EMBL/GenBank/DDBJ whole genome shotgun (WGS) entry which is preliminary data.</text>
</comment>
<organism evidence="1 2">
    <name type="scientific">Echria macrotheca</name>
    <dbReference type="NCBI Taxonomy" id="438768"/>
    <lineage>
        <taxon>Eukaryota</taxon>
        <taxon>Fungi</taxon>
        <taxon>Dikarya</taxon>
        <taxon>Ascomycota</taxon>
        <taxon>Pezizomycotina</taxon>
        <taxon>Sordariomycetes</taxon>
        <taxon>Sordariomycetidae</taxon>
        <taxon>Sordariales</taxon>
        <taxon>Schizotheciaceae</taxon>
        <taxon>Echria</taxon>
    </lineage>
</organism>
<dbReference type="EMBL" id="MU839834">
    <property type="protein sequence ID" value="KAK1754831.1"/>
    <property type="molecule type" value="Genomic_DNA"/>
</dbReference>
<dbReference type="AlphaFoldDB" id="A0AAJ0BAT6"/>
<accession>A0AAJ0BAT6</accession>
<gene>
    <name evidence="1" type="ORF">QBC47DRAFT_381939</name>
</gene>
<reference evidence="1" key="1">
    <citation type="submission" date="2023-06" db="EMBL/GenBank/DDBJ databases">
        <title>Genome-scale phylogeny and comparative genomics of the fungal order Sordariales.</title>
        <authorList>
            <consortium name="Lawrence Berkeley National Laboratory"/>
            <person name="Hensen N."/>
            <person name="Bonometti L."/>
            <person name="Westerberg I."/>
            <person name="Brannstrom I.O."/>
            <person name="Guillou S."/>
            <person name="Cros-Aarteil S."/>
            <person name="Calhoun S."/>
            <person name="Haridas S."/>
            <person name="Kuo A."/>
            <person name="Mondo S."/>
            <person name="Pangilinan J."/>
            <person name="Riley R."/>
            <person name="Labutti K."/>
            <person name="Andreopoulos B."/>
            <person name="Lipzen A."/>
            <person name="Chen C."/>
            <person name="Yanf M."/>
            <person name="Daum C."/>
            <person name="Ng V."/>
            <person name="Clum A."/>
            <person name="Steindorff A."/>
            <person name="Ohm R."/>
            <person name="Martin F."/>
            <person name="Silar P."/>
            <person name="Natvig D."/>
            <person name="Lalanne C."/>
            <person name="Gautier V."/>
            <person name="Ament-Velasquez S.L."/>
            <person name="Kruys A."/>
            <person name="Hutchinson M.I."/>
            <person name="Powell A.J."/>
            <person name="Barry K."/>
            <person name="Miller A.N."/>
            <person name="Grigoriev I.V."/>
            <person name="Debuchy R."/>
            <person name="Gladieux P."/>
            <person name="Thoren M.H."/>
            <person name="Johannesson H."/>
        </authorList>
    </citation>
    <scope>NUCLEOTIDE SEQUENCE</scope>
    <source>
        <strain evidence="1">PSN4</strain>
    </source>
</reference>
<evidence type="ECO:0000313" key="1">
    <source>
        <dbReference type="EMBL" id="KAK1754831.1"/>
    </source>
</evidence>
<evidence type="ECO:0000313" key="2">
    <source>
        <dbReference type="Proteomes" id="UP001239445"/>
    </source>
</evidence>
<name>A0AAJ0BAT6_9PEZI</name>
<sequence>MIRMKSIPMPQPGEPVSSKPQLDPIPVTFGVGKIPIVDGPAALAYIFSVAQPPTYLSNPPADINPKPSLVRQWVLPLLAALSRCIYLAYIYEEIRGTEPYGGNKGNVMVVPLMSCAMWFVDDGQPAGLPHYLLGSTYVTGSNLGVAGVDALQKRRLMNAWRKETLLDPPLASFDPPRVVPPTTDPQFFMAPTLQEEVEKLLLGVLRSEALANADTGDLNRLLPETLALSLVETWATIDQTIVSAAVDVADKAMREPYEAIKPPLPPIDALPRDMILDNKKAALRTTLRQALSSVMRIVWGNLGVLPTQQDDINKLEAAFKELFSVYYVPHYYLVKPDPATQTSDLDFTAEVPIPTRLAAAEVLWTALWTTATRDNMFQMAHRIYWWVSAEEESLKFASGMKSRFGRCAETHPVLIVTQA</sequence>
<dbReference type="Proteomes" id="UP001239445">
    <property type="component" value="Unassembled WGS sequence"/>
</dbReference>
<keyword evidence="2" id="KW-1185">Reference proteome</keyword>